<dbReference type="InterPro" id="IPR000182">
    <property type="entry name" value="GNAT_dom"/>
</dbReference>
<dbReference type="Proteomes" id="UP001165080">
    <property type="component" value="Unassembled WGS sequence"/>
</dbReference>
<evidence type="ECO:0000256" key="1">
    <source>
        <dbReference type="ARBA" id="ARBA00022679"/>
    </source>
</evidence>
<name>A0A9W6C0A9_9CHLO</name>
<dbReference type="GO" id="GO:0007064">
    <property type="term" value="P:mitotic sister chromatid cohesion"/>
    <property type="evidence" value="ECO:0007669"/>
    <property type="project" value="TreeGrafter"/>
</dbReference>
<reference evidence="4 5" key="1">
    <citation type="journal article" date="2023" name="Commun. Biol.">
        <title>Reorganization of the ancestral sex-determining regions during the evolution of trioecy in Pleodorina starrii.</title>
        <authorList>
            <person name="Takahashi K."/>
            <person name="Suzuki S."/>
            <person name="Kawai-Toyooka H."/>
            <person name="Yamamoto K."/>
            <person name="Hamaji T."/>
            <person name="Ootsuki R."/>
            <person name="Yamaguchi H."/>
            <person name="Kawachi M."/>
            <person name="Higashiyama T."/>
            <person name="Nozaki H."/>
        </authorList>
    </citation>
    <scope>NUCLEOTIDE SEQUENCE [LARGE SCALE GENOMIC DNA]</scope>
    <source>
        <strain evidence="4 5">NIES-4479</strain>
    </source>
</reference>
<evidence type="ECO:0000256" key="2">
    <source>
        <dbReference type="ARBA" id="ARBA00023315"/>
    </source>
</evidence>
<evidence type="ECO:0000313" key="4">
    <source>
        <dbReference type="EMBL" id="GLC61429.1"/>
    </source>
</evidence>
<accession>A0A9W6C0A9</accession>
<dbReference type="Pfam" id="PF00583">
    <property type="entry name" value="Acetyltransf_1"/>
    <property type="match status" value="1"/>
</dbReference>
<feature type="domain" description="N-acetyltransferase" evidence="3">
    <location>
        <begin position="9"/>
        <end position="159"/>
    </location>
</feature>
<dbReference type="SUPFAM" id="SSF55729">
    <property type="entry name" value="Acyl-CoA N-acyltransferases (Nat)"/>
    <property type="match status" value="1"/>
</dbReference>
<keyword evidence="1" id="KW-0808">Transferase</keyword>
<dbReference type="InterPro" id="IPR016181">
    <property type="entry name" value="Acyl_CoA_acyltransferase"/>
</dbReference>
<dbReference type="PANTHER" id="PTHR42919:SF8">
    <property type="entry name" value="N-ALPHA-ACETYLTRANSFERASE 50"/>
    <property type="match status" value="1"/>
</dbReference>
<dbReference type="PANTHER" id="PTHR42919">
    <property type="entry name" value="N-ALPHA-ACETYLTRANSFERASE"/>
    <property type="match status" value="1"/>
</dbReference>
<dbReference type="AlphaFoldDB" id="A0A9W6C0A9"/>
<keyword evidence="5" id="KW-1185">Reference proteome</keyword>
<organism evidence="4 5">
    <name type="scientific">Pleodorina starrii</name>
    <dbReference type="NCBI Taxonomy" id="330485"/>
    <lineage>
        <taxon>Eukaryota</taxon>
        <taxon>Viridiplantae</taxon>
        <taxon>Chlorophyta</taxon>
        <taxon>core chlorophytes</taxon>
        <taxon>Chlorophyceae</taxon>
        <taxon>CS clade</taxon>
        <taxon>Chlamydomonadales</taxon>
        <taxon>Volvocaceae</taxon>
        <taxon>Pleodorina</taxon>
    </lineage>
</organism>
<keyword evidence="2" id="KW-0012">Acyltransferase</keyword>
<gene>
    <name evidence="4" type="primary">PLEST007729</name>
    <name evidence="4" type="ORF">PLESTB_001755600</name>
</gene>
<dbReference type="FunFam" id="3.40.630.30:FF:000006">
    <property type="entry name" value="Putative n-alpha-acetyltransferase 50"/>
    <property type="match status" value="1"/>
</dbReference>
<evidence type="ECO:0000313" key="5">
    <source>
        <dbReference type="Proteomes" id="UP001165080"/>
    </source>
</evidence>
<sequence>MARLSELSVSFDIVREKNLEQLKILNNVIFPIKYADEIYRQCMACGDLTQLAYHNDVLVGAIATRCEKQPQGKAKAYIATLGVLAPYRNYRIGTKLLQRTLKHASQDPNIEEVYVHVQADNEEAVRFYQRHGFELGETVKDYYKKLPQPDAVLLSKKLTTS</sequence>
<evidence type="ECO:0000259" key="3">
    <source>
        <dbReference type="PROSITE" id="PS51186"/>
    </source>
</evidence>
<dbReference type="EMBL" id="BRXU01000046">
    <property type="protein sequence ID" value="GLC61429.1"/>
    <property type="molecule type" value="Genomic_DNA"/>
</dbReference>
<dbReference type="GO" id="GO:0008080">
    <property type="term" value="F:N-acetyltransferase activity"/>
    <property type="evidence" value="ECO:0007669"/>
    <property type="project" value="TreeGrafter"/>
</dbReference>
<dbReference type="Gene3D" id="3.40.630.30">
    <property type="match status" value="1"/>
</dbReference>
<proteinExistence type="predicted"/>
<dbReference type="GO" id="GO:0031415">
    <property type="term" value="C:NatA complex"/>
    <property type="evidence" value="ECO:0007669"/>
    <property type="project" value="TreeGrafter"/>
</dbReference>
<protein>
    <recommendedName>
        <fullName evidence="3">N-acetyltransferase domain-containing protein</fullName>
    </recommendedName>
</protein>
<dbReference type="OrthoDB" id="47374at2759"/>
<dbReference type="InterPro" id="IPR051556">
    <property type="entry name" value="N-term/lysine_N-AcTrnsfr"/>
</dbReference>
<dbReference type="CDD" id="cd04301">
    <property type="entry name" value="NAT_SF"/>
    <property type="match status" value="1"/>
</dbReference>
<comment type="caution">
    <text evidence="4">The sequence shown here is derived from an EMBL/GenBank/DDBJ whole genome shotgun (WGS) entry which is preliminary data.</text>
</comment>
<dbReference type="PROSITE" id="PS51186">
    <property type="entry name" value="GNAT"/>
    <property type="match status" value="1"/>
</dbReference>